<evidence type="ECO:0000313" key="16">
    <source>
        <dbReference type="Proteomes" id="UP001210211"/>
    </source>
</evidence>
<dbReference type="GO" id="GO:0004190">
    <property type="term" value="F:aspartic-type endopeptidase activity"/>
    <property type="evidence" value="ECO:0007669"/>
    <property type="project" value="UniProtKB-KW"/>
</dbReference>
<reference evidence="15 16" key="1">
    <citation type="journal article" date="2022" name="Cell">
        <title>Repeat-based holocentromeres influence genome architecture and karyotype evolution.</title>
        <authorList>
            <person name="Hofstatter P.G."/>
            <person name="Thangavel G."/>
            <person name="Lux T."/>
            <person name="Neumann P."/>
            <person name="Vondrak T."/>
            <person name="Novak P."/>
            <person name="Zhang M."/>
            <person name="Costa L."/>
            <person name="Castellani M."/>
            <person name="Scott A."/>
            <person name="Toegelov H."/>
            <person name="Fuchs J."/>
            <person name="Mata-Sucre Y."/>
            <person name="Dias Y."/>
            <person name="Vanzela A.L.L."/>
            <person name="Huettel B."/>
            <person name="Almeida C.C.S."/>
            <person name="Simkova H."/>
            <person name="Souza G."/>
            <person name="Pedrosa-Harand A."/>
            <person name="Macas J."/>
            <person name="Mayer K.F.X."/>
            <person name="Houben A."/>
            <person name="Marques A."/>
        </authorList>
    </citation>
    <scope>NUCLEOTIDE SEQUENCE [LARGE SCALE GENOMIC DNA]</scope>
    <source>
        <strain evidence="15">RhyTen1mFocal</strain>
    </source>
</reference>
<dbReference type="InterPro" id="IPR001461">
    <property type="entry name" value="Aspartic_peptidase_A1"/>
</dbReference>
<dbReference type="InterPro" id="IPR032799">
    <property type="entry name" value="TAXi_C"/>
</dbReference>
<dbReference type="PANTHER" id="PTHR13683:SF871">
    <property type="entry name" value="OS06G0717900 PROTEIN"/>
    <property type="match status" value="1"/>
</dbReference>
<dbReference type="GO" id="GO:0005886">
    <property type="term" value="C:plasma membrane"/>
    <property type="evidence" value="ECO:0007669"/>
    <property type="project" value="UniProtKB-SubCell"/>
</dbReference>
<evidence type="ECO:0000256" key="6">
    <source>
        <dbReference type="ARBA" id="ARBA00022750"/>
    </source>
</evidence>
<feature type="chain" id="PRO_5041898168" description="Peptidase A1 domain-containing protein" evidence="13">
    <location>
        <begin position="24"/>
        <end position="501"/>
    </location>
</feature>
<comment type="similarity">
    <text evidence="2 12">Belongs to the peptidase A1 family.</text>
</comment>
<dbReference type="AlphaFoldDB" id="A0AAD5ZCF0"/>
<accession>A0AAD5ZCF0</accession>
<keyword evidence="5 13" id="KW-0732">Signal</keyword>
<keyword evidence="6 12" id="KW-0064">Aspartyl protease</keyword>
<dbReference type="FunFam" id="2.40.70.10:FF:000014">
    <property type="entry name" value="Aspartyl protease family protein 1"/>
    <property type="match status" value="1"/>
</dbReference>
<evidence type="ECO:0000256" key="11">
    <source>
        <dbReference type="PIRSR" id="PIRSR601461-1"/>
    </source>
</evidence>
<keyword evidence="16" id="KW-1185">Reference proteome</keyword>
<keyword evidence="4 12" id="KW-0645">Protease</keyword>
<comment type="caution">
    <text evidence="15">The sequence shown here is derived from an EMBL/GenBank/DDBJ whole genome shotgun (WGS) entry which is preliminary data.</text>
</comment>
<dbReference type="Proteomes" id="UP001210211">
    <property type="component" value="Unassembled WGS sequence"/>
</dbReference>
<feature type="active site" evidence="11">
    <location>
        <position position="121"/>
    </location>
</feature>
<comment type="subcellular location">
    <subcellularLocation>
        <location evidence="1">Cell membrane</location>
        <topology evidence="1">Lipid-anchor</topology>
    </subcellularLocation>
</comment>
<evidence type="ECO:0000256" key="12">
    <source>
        <dbReference type="RuleBase" id="RU000454"/>
    </source>
</evidence>
<evidence type="ECO:0000256" key="8">
    <source>
        <dbReference type="ARBA" id="ARBA00023136"/>
    </source>
</evidence>
<keyword evidence="8" id="KW-0472">Membrane</keyword>
<organism evidence="15 16">
    <name type="scientific">Rhynchospora tenuis</name>
    <dbReference type="NCBI Taxonomy" id="198213"/>
    <lineage>
        <taxon>Eukaryota</taxon>
        <taxon>Viridiplantae</taxon>
        <taxon>Streptophyta</taxon>
        <taxon>Embryophyta</taxon>
        <taxon>Tracheophyta</taxon>
        <taxon>Spermatophyta</taxon>
        <taxon>Magnoliopsida</taxon>
        <taxon>Liliopsida</taxon>
        <taxon>Poales</taxon>
        <taxon>Cyperaceae</taxon>
        <taxon>Cyperoideae</taxon>
        <taxon>Rhynchosporeae</taxon>
        <taxon>Rhynchospora</taxon>
    </lineage>
</organism>
<dbReference type="InterPro" id="IPR001969">
    <property type="entry name" value="Aspartic_peptidase_AS"/>
</dbReference>
<evidence type="ECO:0000256" key="13">
    <source>
        <dbReference type="SAM" id="SignalP"/>
    </source>
</evidence>
<dbReference type="InterPro" id="IPR021109">
    <property type="entry name" value="Peptidase_aspartic_dom_sf"/>
</dbReference>
<evidence type="ECO:0000256" key="7">
    <source>
        <dbReference type="ARBA" id="ARBA00022801"/>
    </source>
</evidence>
<evidence type="ECO:0000256" key="9">
    <source>
        <dbReference type="ARBA" id="ARBA00023180"/>
    </source>
</evidence>
<keyword evidence="10" id="KW-0449">Lipoprotein</keyword>
<dbReference type="PRINTS" id="PR00792">
    <property type="entry name" value="PEPSIN"/>
</dbReference>
<dbReference type="GO" id="GO:0006508">
    <property type="term" value="P:proteolysis"/>
    <property type="evidence" value="ECO:0007669"/>
    <property type="project" value="UniProtKB-KW"/>
</dbReference>
<evidence type="ECO:0000256" key="3">
    <source>
        <dbReference type="ARBA" id="ARBA00022475"/>
    </source>
</evidence>
<feature type="domain" description="Peptidase A1" evidence="14">
    <location>
        <begin position="103"/>
        <end position="447"/>
    </location>
</feature>
<dbReference type="Pfam" id="PF14541">
    <property type="entry name" value="TAXi_C"/>
    <property type="match status" value="1"/>
</dbReference>
<evidence type="ECO:0000259" key="14">
    <source>
        <dbReference type="PROSITE" id="PS51767"/>
    </source>
</evidence>
<evidence type="ECO:0000256" key="2">
    <source>
        <dbReference type="ARBA" id="ARBA00007447"/>
    </source>
</evidence>
<feature type="active site" evidence="11">
    <location>
        <position position="327"/>
    </location>
</feature>
<dbReference type="PANTHER" id="PTHR13683">
    <property type="entry name" value="ASPARTYL PROTEASES"/>
    <property type="match status" value="1"/>
</dbReference>
<proteinExistence type="inferred from homology"/>
<feature type="signal peptide" evidence="13">
    <location>
        <begin position="1"/>
        <end position="23"/>
    </location>
</feature>
<keyword evidence="3" id="KW-1003">Cell membrane</keyword>
<evidence type="ECO:0000256" key="1">
    <source>
        <dbReference type="ARBA" id="ARBA00004193"/>
    </source>
</evidence>
<evidence type="ECO:0000256" key="5">
    <source>
        <dbReference type="ARBA" id="ARBA00022729"/>
    </source>
</evidence>
<dbReference type="PROSITE" id="PS51767">
    <property type="entry name" value="PEPTIDASE_A1"/>
    <property type="match status" value="1"/>
</dbReference>
<dbReference type="PROSITE" id="PS00141">
    <property type="entry name" value="ASP_PROTEASE"/>
    <property type="match status" value="2"/>
</dbReference>
<evidence type="ECO:0000313" key="15">
    <source>
        <dbReference type="EMBL" id="KAJ3690800.1"/>
    </source>
</evidence>
<gene>
    <name evidence="15" type="ORF">LUZ61_019964</name>
</gene>
<name>A0AAD5ZCF0_9POAL</name>
<dbReference type="SUPFAM" id="SSF50630">
    <property type="entry name" value="Acid proteases"/>
    <property type="match status" value="1"/>
</dbReference>
<dbReference type="FunFam" id="2.40.70.10:FF:000012">
    <property type="entry name" value="Aspartyl protease family protein 1"/>
    <property type="match status" value="1"/>
</dbReference>
<keyword evidence="9" id="KW-0325">Glycoprotein</keyword>
<evidence type="ECO:0000256" key="4">
    <source>
        <dbReference type="ARBA" id="ARBA00022670"/>
    </source>
</evidence>
<sequence length="501" mass="53722">MASLSLFTSLLLSLAFLSSFSSASPFSLEIHNRFSDRARHWAESRNHPGVWWPQHGTAEYYAALAHHDRALHQRRSLATTSPQELAFSDGNATYRLSSLGYLYYAFVELGTPNVTFFVALDTGSDLFWVPCDCKQCAALSSPSYGVNFALNTYSPSNSNTSETISCGSSSCQEVQSTCSGSNANCTYSISYVSDNTSSSGYLVEDVLYLTTEAIQSQTTQASILFGCGQTQTGTFLDGGAPDGLMGLSMSNLSVPSILANKGYTLNSFSMCFSEDGVGRINFGDVGSSDQSETPLLVDTQADLYNISLTGFSVGNSSYTSSFSAIVDSGTSFTYLADPMYTDIVTSFNSQVEESQASALSAAASFEYCYYLSSGQTSAKIPDIAFTTQGGSSFRVNDALLTVVSSTGNTIGYCLAIGKSSSLNIIGQNFLTGLRVVFDRERLVLGWQNFNCYDSSAPGPALAPYGYNPKKTNQVSVLENSSPHLSAMSSLVLLFLVTMLFI</sequence>
<dbReference type="InterPro" id="IPR033121">
    <property type="entry name" value="PEPTIDASE_A1"/>
</dbReference>
<dbReference type="Gene3D" id="2.40.70.10">
    <property type="entry name" value="Acid Proteases"/>
    <property type="match status" value="2"/>
</dbReference>
<keyword evidence="7 12" id="KW-0378">Hydrolase</keyword>
<protein>
    <recommendedName>
        <fullName evidence="14">Peptidase A1 domain-containing protein</fullName>
    </recommendedName>
</protein>
<dbReference type="Pfam" id="PF14543">
    <property type="entry name" value="TAXi_N"/>
    <property type="match status" value="1"/>
</dbReference>
<dbReference type="EMBL" id="JAMRDG010000002">
    <property type="protein sequence ID" value="KAJ3690800.1"/>
    <property type="molecule type" value="Genomic_DNA"/>
</dbReference>
<dbReference type="InterPro" id="IPR032861">
    <property type="entry name" value="TAXi_N"/>
</dbReference>
<evidence type="ECO:0000256" key="10">
    <source>
        <dbReference type="ARBA" id="ARBA00023288"/>
    </source>
</evidence>